<sequence length="438" mass="48993">MVVTVEIISKEMVKPSSPTPLDLKTHKLSFLDQILPSVYIPIILVYHAKTGHVDIDPAQKSSRLKLSLEQILTRFYPLAGTAKDDYSILCNDEGAEYFEARVSCNLSDVLRQFNAEIFSQFLPFEPYGNGAEDGNRKVILAVKYNIFDCGGVAIGICVSHLVADGTSVTTFLNAWSAMCKGDDVSISPNFDAATYFPKRDMSWCNRDKVITKDKIVMRRLVFNKSSIAALRENASSAADSQVKRIPTRVEALTAFIWSRLMAISQSKPARASMCAAVHAVNLRERMDPPMPKHCFGNLWYFAAAVLSRDEVDHDSSDRILVSKLNNAIKGINGDYVKKIKSDVHGDLLKRAYALFGRDNIETYNFTSWCRFPFYEADFGWGKPTWVCCPSMPFKNLVVMMSTKDEHGIEAFVNILEEDAAVFDSDPELLPFVSLTIAD</sequence>
<evidence type="ECO:0000313" key="5">
    <source>
        <dbReference type="Proteomes" id="UP000516437"/>
    </source>
</evidence>
<accession>A0A6A1VZK9</accession>
<comment type="similarity">
    <text evidence="1">Belongs to the plant acyltransferase family.</text>
</comment>
<dbReference type="Proteomes" id="UP000516437">
    <property type="component" value="Chromosome 4"/>
</dbReference>
<keyword evidence="5" id="KW-1185">Reference proteome</keyword>
<protein>
    <submittedName>
        <fullName evidence="4">Vinorine synthase</fullName>
    </submittedName>
</protein>
<keyword evidence="3" id="KW-0012">Acyltransferase</keyword>
<name>A0A6A1VZK9_9ROSI</name>
<dbReference type="Pfam" id="PF02458">
    <property type="entry name" value="Transferase"/>
    <property type="match status" value="1"/>
</dbReference>
<dbReference type="GO" id="GO:0016746">
    <property type="term" value="F:acyltransferase activity"/>
    <property type="evidence" value="ECO:0007669"/>
    <property type="project" value="UniProtKB-KW"/>
</dbReference>
<keyword evidence="2" id="KW-0808">Transferase</keyword>
<dbReference type="PANTHER" id="PTHR31623">
    <property type="entry name" value="F21J9.9"/>
    <property type="match status" value="1"/>
</dbReference>
<dbReference type="OrthoDB" id="671439at2759"/>
<gene>
    <name evidence="4" type="ORF">CJ030_MR4G021014</name>
</gene>
<reference evidence="4 5" key="1">
    <citation type="journal article" date="2019" name="Plant Biotechnol. J.">
        <title>The red bayberry genome and genetic basis of sex determination.</title>
        <authorList>
            <person name="Jia H.M."/>
            <person name="Jia H.J."/>
            <person name="Cai Q.L."/>
            <person name="Wang Y."/>
            <person name="Zhao H.B."/>
            <person name="Yang W.F."/>
            <person name="Wang G.Y."/>
            <person name="Li Y.H."/>
            <person name="Zhan D.L."/>
            <person name="Shen Y.T."/>
            <person name="Niu Q.F."/>
            <person name="Chang L."/>
            <person name="Qiu J."/>
            <person name="Zhao L."/>
            <person name="Xie H.B."/>
            <person name="Fu W.Y."/>
            <person name="Jin J."/>
            <person name="Li X.W."/>
            <person name="Jiao Y."/>
            <person name="Zhou C.C."/>
            <person name="Tu T."/>
            <person name="Chai C.Y."/>
            <person name="Gao J.L."/>
            <person name="Fan L.J."/>
            <person name="van de Weg E."/>
            <person name="Wang J.Y."/>
            <person name="Gao Z.S."/>
        </authorList>
    </citation>
    <scope>NUCLEOTIDE SEQUENCE [LARGE SCALE GENOMIC DNA]</scope>
    <source>
        <tissue evidence="4">Leaves</tissue>
    </source>
</reference>
<evidence type="ECO:0000256" key="3">
    <source>
        <dbReference type="ARBA" id="ARBA00023315"/>
    </source>
</evidence>
<evidence type="ECO:0000256" key="1">
    <source>
        <dbReference type="ARBA" id="ARBA00009861"/>
    </source>
</evidence>
<evidence type="ECO:0000256" key="2">
    <source>
        <dbReference type="ARBA" id="ARBA00022679"/>
    </source>
</evidence>
<comment type="caution">
    <text evidence="4">The sequence shown here is derived from an EMBL/GenBank/DDBJ whole genome shotgun (WGS) entry which is preliminary data.</text>
</comment>
<dbReference type="EMBL" id="RXIC02000022">
    <property type="protein sequence ID" value="KAB1217307.1"/>
    <property type="molecule type" value="Genomic_DNA"/>
</dbReference>
<dbReference type="AlphaFoldDB" id="A0A6A1VZK9"/>
<evidence type="ECO:0000313" key="4">
    <source>
        <dbReference type="EMBL" id="KAB1217307.1"/>
    </source>
</evidence>
<organism evidence="4 5">
    <name type="scientific">Morella rubra</name>
    <name type="common">Chinese bayberry</name>
    <dbReference type="NCBI Taxonomy" id="262757"/>
    <lineage>
        <taxon>Eukaryota</taxon>
        <taxon>Viridiplantae</taxon>
        <taxon>Streptophyta</taxon>
        <taxon>Embryophyta</taxon>
        <taxon>Tracheophyta</taxon>
        <taxon>Spermatophyta</taxon>
        <taxon>Magnoliopsida</taxon>
        <taxon>eudicotyledons</taxon>
        <taxon>Gunneridae</taxon>
        <taxon>Pentapetalae</taxon>
        <taxon>rosids</taxon>
        <taxon>fabids</taxon>
        <taxon>Fagales</taxon>
        <taxon>Myricaceae</taxon>
        <taxon>Morella</taxon>
    </lineage>
</organism>
<proteinExistence type="inferred from homology"/>
<dbReference type="Gene3D" id="3.30.559.10">
    <property type="entry name" value="Chloramphenicol acetyltransferase-like domain"/>
    <property type="match status" value="2"/>
</dbReference>
<dbReference type="InterPro" id="IPR023213">
    <property type="entry name" value="CAT-like_dom_sf"/>
</dbReference>
<dbReference type="PANTHER" id="PTHR31623:SF25">
    <property type="entry name" value="VINORINE SYNTHASE-LIKE"/>
    <property type="match status" value="1"/>
</dbReference>